<evidence type="ECO:0000313" key="2">
    <source>
        <dbReference type="Proteomes" id="UP000191988"/>
    </source>
</evidence>
<organism evidence="1 2">
    <name type="scientific">Agrobacterium tomkonis CFBP 6623</name>
    <dbReference type="NCBI Taxonomy" id="1183432"/>
    <lineage>
        <taxon>Bacteria</taxon>
        <taxon>Pseudomonadati</taxon>
        <taxon>Pseudomonadota</taxon>
        <taxon>Alphaproteobacteria</taxon>
        <taxon>Hyphomicrobiales</taxon>
        <taxon>Rhizobiaceae</taxon>
        <taxon>Rhizobium/Agrobacterium group</taxon>
        <taxon>Agrobacterium</taxon>
        <taxon>Agrobacterium tumefaciens complex</taxon>
    </lineage>
</organism>
<evidence type="ECO:0000313" key="1">
    <source>
        <dbReference type="EMBL" id="CUX09532.1"/>
    </source>
</evidence>
<dbReference type="Proteomes" id="UP000191988">
    <property type="component" value="Unassembled WGS sequence"/>
</dbReference>
<dbReference type="AlphaFoldDB" id="A0A1S7NNH7"/>
<reference evidence="2" key="1">
    <citation type="submission" date="2016-01" db="EMBL/GenBank/DDBJ databases">
        <authorList>
            <person name="Regsiter A."/>
            <person name="william w."/>
        </authorList>
    </citation>
    <scope>NUCLEOTIDE SEQUENCE [LARGE SCALE GENOMIC DNA]</scope>
    <source>
        <strain evidence="2">CFBP 6623</strain>
    </source>
</reference>
<keyword evidence="2" id="KW-1185">Reference proteome</keyword>
<name>A0A1S7NNH7_9HYPH</name>
<dbReference type="EMBL" id="FBWK01000004">
    <property type="protein sequence ID" value="CUX09532.1"/>
    <property type="molecule type" value="Genomic_DNA"/>
</dbReference>
<protein>
    <submittedName>
        <fullName evidence="1">Uncharacterized protein</fullName>
    </submittedName>
</protein>
<sequence>MQVVLAVSQENCNANRAATNQAVVKIPEGQIPMHGPAGRKTGTTRTFRVVASPERPHRR</sequence>
<gene>
    <name evidence="1" type="ORF">AGR3A_Cc120098</name>
</gene>
<accession>A0A1S7NNH7</accession>
<proteinExistence type="predicted"/>